<dbReference type="Proteomes" id="UP000218615">
    <property type="component" value="Unassembled WGS sequence"/>
</dbReference>
<dbReference type="RefSeq" id="WP_096204223.1">
    <property type="nucleotide sequence ID" value="NZ_FZMP01000048.1"/>
</dbReference>
<name>A0A284VKV7_9EURY</name>
<evidence type="ECO:0008006" key="3">
    <source>
        <dbReference type="Google" id="ProtNLM"/>
    </source>
</evidence>
<proteinExistence type="predicted"/>
<gene>
    <name evidence="1" type="ORF">MNV_1410002</name>
</gene>
<organism evidence="1 2">
    <name type="scientific">Candidatus Methanoperedens nitratireducens</name>
    <dbReference type="NCBI Taxonomy" id="1392998"/>
    <lineage>
        <taxon>Archaea</taxon>
        <taxon>Methanobacteriati</taxon>
        <taxon>Methanobacteriota</taxon>
        <taxon>Stenosarchaea group</taxon>
        <taxon>Methanomicrobia</taxon>
        <taxon>Methanosarcinales</taxon>
        <taxon>ANME-2 cluster</taxon>
        <taxon>Candidatus Methanoperedentaceae</taxon>
        <taxon>Candidatus Methanoperedens</taxon>
    </lineage>
</organism>
<evidence type="ECO:0000313" key="1">
    <source>
        <dbReference type="EMBL" id="SNQ59926.1"/>
    </source>
</evidence>
<keyword evidence="2" id="KW-1185">Reference proteome</keyword>
<dbReference type="PROSITE" id="PS52050">
    <property type="entry name" value="WYL"/>
    <property type="match status" value="1"/>
</dbReference>
<evidence type="ECO:0000313" key="2">
    <source>
        <dbReference type="Proteomes" id="UP000218615"/>
    </source>
</evidence>
<sequence length="97" mass="11109">MKPMICTAIRSKMIIRFYYNGGFRKLEPFCYGVSTSGNEVLRAYQTSGYSKSGNPAGWKLFRVSEISSLKITGEYFEDIRPGYNPKDPIIKRIYCCV</sequence>
<dbReference type="EMBL" id="FZMP01000048">
    <property type="protein sequence ID" value="SNQ59926.1"/>
    <property type="molecule type" value="Genomic_DNA"/>
</dbReference>
<reference evidence="2" key="1">
    <citation type="submission" date="2017-06" db="EMBL/GenBank/DDBJ databases">
        <authorList>
            <person name="Cremers G."/>
        </authorList>
    </citation>
    <scope>NUCLEOTIDE SEQUENCE [LARGE SCALE GENOMIC DNA]</scope>
</reference>
<protein>
    <recommendedName>
        <fullName evidence="3">WYL domain-containing protein</fullName>
    </recommendedName>
</protein>
<accession>A0A284VKV7</accession>
<dbReference type="AlphaFoldDB" id="A0A284VKV7"/>
<dbReference type="OrthoDB" id="145723at2157"/>